<evidence type="ECO:0000256" key="1">
    <source>
        <dbReference type="SAM" id="SignalP"/>
    </source>
</evidence>
<reference evidence="3" key="1">
    <citation type="journal article" date="2019" name="Int. J. Syst. Evol. Microbiol.">
        <title>The Global Catalogue of Microorganisms (GCM) 10K type strain sequencing project: providing services to taxonomists for standard genome sequencing and annotation.</title>
        <authorList>
            <consortium name="The Broad Institute Genomics Platform"/>
            <consortium name="The Broad Institute Genome Sequencing Center for Infectious Disease"/>
            <person name="Wu L."/>
            <person name="Ma J."/>
        </authorList>
    </citation>
    <scope>NUCLEOTIDE SEQUENCE [LARGE SCALE GENOMIC DNA]</scope>
    <source>
        <strain evidence="3">KCTC 22558</strain>
    </source>
</reference>
<evidence type="ECO:0000313" key="3">
    <source>
        <dbReference type="Proteomes" id="UP000643403"/>
    </source>
</evidence>
<feature type="chain" id="PRO_5046536625" evidence="1">
    <location>
        <begin position="30"/>
        <end position="93"/>
    </location>
</feature>
<dbReference type="EMBL" id="BMXY01000002">
    <property type="protein sequence ID" value="GGZ63919.1"/>
    <property type="molecule type" value="Genomic_DNA"/>
</dbReference>
<accession>A0ABQ3C1Q8</accession>
<sequence length="93" mass="9997">MRKASSWFSSSLSAAVLGAAFLLPAAAQAACPGLGATKLYGDCSPRGSYCEKHVVVGLTNDFYGRKGYVADIYRRNNQGWYFVTSMTAVCSAW</sequence>
<protein>
    <submittedName>
        <fullName evidence="2">Uncharacterized protein</fullName>
    </submittedName>
</protein>
<proteinExistence type="predicted"/>
<dbReference type="Proteomes" id="UP000643403">
    <property type="component" value="Unassembled WGS sequence"/>
</dbReference>
<comment type="caution">
    <text evidence="2">The sequence shown here is derived from an EMBL/GenBank/DDBJ whole genome shotgun (WGS) entry which is preliminary data.</text>
</comment>
<keyword evidence="3" id="KW-1185">Reference proteome</keyword>
<keyword evidence="1" id="KW-0732">Signal</keyword>
<evidence type="ECO:0000313" key="2">
    <source>
        <dbReference type="EMBL" id="GGZ63919.1"/>
    </source>
</evidence>
<feature type="signal peptide" evidence="1">
    <location>
        <begin position="1"/>
        <end position="29"/>
    </location>
</feature>
<gene>
    <name evidence="2" type="ORF">GCM10008101_16850</name>
</gene>
<name>A0ABQ3C1Q8_9GAMM</name>
<organism evidence="2 3">
    <name type="scientific">Cognatilysobacter xinjiangensis</name>
    <dbReference type="NCBI Taxonomy" id="546892"/>
    <lineage>
        <taxon>Bacteria</taxon>
        <taxon>Pseudomonadati</taxon>
        <taxon>Pseudomonadota</taxon>
        <taxon>Gammaproteobacteria</taxon>
        <taxon>Lysobacterales</taxon>
        <taxon>Lysobacteraceae</taxon>
        <taxon>Cognatilysobacter</taxon>
    </lineage>
</organism>
<dbReference type="RefSeq" id="WP_189448951.1">
    <property type="nucleotide sequence ID" value="NZ_BMXY01000002.1"/>
</dbReference>